<comment type="catalytic activity">
    <reaction evidence="1">
        <text>Hydrolysis of terminal non-reducing N-acetyl-D-hexosamine residues in N-acetyl-beta-D-hexosaminides.</text>
        <dbReference type="EC" id="3.2.1.52"/>
    </reaction>
</comment>
<keyword evidence="5" id="KW-0326">Glycosidase</keyword>
<evidence type="ECO:0000256" key="4">
    <source>
        <dbReference type="ARBA" id="ARBA00022801"/>
    </source>
</evidence>
<dbReference type="InterPro" id="IPR025705">
    <property type="entry name" value="Beta_hexosaminidase_sua/sub"/>
</dbReference>
<dbReference type="EMBL" id="BMIA01000003">
    <property type="protein sequence ID" value="GGH46898.1"/>
    <property type="molecule type" value="Genomic_DNA"/>
</dbReference>
<proteinExistence type="inferred from homology"/>
<dbReference type="InterPro" id="IPR015883">
    <property type="entry name" value="Glyco_hydro_20_cat"/>
</dbReference>
<protein>
    <recommendedName>
        <fullName evidence="3">beta-N-acetylhexosaminidase</fullName>
        <ecNumber evidence="3">3.2.1.52</ecNumber>
    </recommendedName>
</protein>
<evidence type="ECO:0000313" key="10">
    <source>
        <dbReference type="Proteomes" id="UP000600214"/>
    </source>
</evidence>
<evidence type="ECO:0000259" key="8">
    <source>
        <dbReference type="Pfam" id="PF02838"/>
    </source>
</evidence>
<evidence type="ECO:0000256" key="1">
    <source>
        <dbReference type="ARBA" id="ARBA00001231"/>
    </source>
</evidence>
<dbReference type="RefSeq" id="WP_188936728.1">
    <property type="nucleotide sequence ID" value="NZ_BMIA01000003.1"/>
</dbReference>
<dbReference type="PANTHER" id="PTHR22600:SF57">
    <property type="entry name" value="BETA-N-ACETYLHEXOSAMINIDASE"/>
    <property type="match status" value="1"/>
</dbReference>
<accession>A0ABQ1Z1P7</accession>
<comment type="caution">
    <text evidence="9">The sequence shown here is derived from an EMBL/GenBank/DDBJ whole genome shotgun (WGS) entry which is preliminary data.</text>
</comment>
<dbReference type="Pfam" id="PF00728">
    <property type="entry name" value="Glyco_hydro_20"/>
    <property type="match status" value="1"/>
</dbReference>
<organism evidence="9 10">
    <name type="scientific">Dyadobacter endophyticus</name>
    <dbReference type="NCBI Taxonomy" id="1749036"/>
    <lineage>
        <taxon>Bacteria</taxon>
        <taxon>Pseudomonadati</taxon>
        <taxon>Bacteroidota</taxon>
        <taxon>Cytophagia</taxon>
        <taxon>Cytophagales</taxon>
        <taxon>Spirosomataceae</taxon>
        <taxon>Dyadobacter</taxon>
    </lineage>
</organism>
<dbReference type="InterPro" id="IPR029018">
    <property type="entry name" value="Hex-like_dom2"/>
</dbReference>
<feature type="signal peptide" evidence="6">
    <location>
        <begin position="1"/>
        <end position="17"/>
    </location>
</feature>
<evidence type="ECO:0000259" key="7">
    <source>
        <dbReference type="Pfam" id="PF00728"/>
    </source>
</evidence>
<sequence>MLNRLFIACLLITRAFAQNTPVLLPQPETVRYTDEKLPVSRLTVWIPASAPSEVRFALEELKAMLGESAGESIKKAPSAALATFQWVVREPGGALPEVSEMNGKSERERYKLTISGRGVRVDARTSAGLYYAVQTLRQLITGQGKTAFIPGVVIEDRPALTYRGVMMDFAHGGLPTVAEIKRQIDFLVRWKTNQYYFYNEVSIELKGYPAIGYRSGYTQAQIRDIIAYGKQRHMDVVPFLNLYGHLHELLRNEQYAGLAIGQYGHELDPRKPATNAVLKDWISQYAELFPGPFIHVGFDETWETKRIADDKDVRINAEDLWVQQLAFVEGELKKYGKTVLAWTDMNNYYPDIIKRIPEGVIPVLWEYKPDTVEINRYLNPILREKKPFFIQPAVSGWGHIYPDAAYTYDNIDLCLQAGVKHHALGFIHSVWTDPVEPFVRASWLFMAYGCIGAWQGSVPEKKHFTEMYSRVMYPKVAGEMQKAFDHLAAANASLDKCLGRNTNGMPRGTIIESWSNPFLPYYLKNTNEHAADFRNARKSGEAAQAELIGALAKCSSQDTAFIHSMIVTARLMAYTATRFLWAKTVCDRWNESMLVRKKNDFVVYDLAYPCHGLLVDVMDEAGELKTAYSEAWRSEYMPYRLNTMLGRFDVEYGLWQKLYLKVVSYRIENRSDHVADQPFDVLFKPDF</sequence>
<feature type="chain" id="PRO_5045121753" description="beta-N-acetylhexosaminidase" evidence="6">
    <location>
        <begin position="18"/>
        <end position="687"/>
    </location>
</feature>
<keyword evidence="4" id="KW-0378">Hydrolase</keyword>
<dbReference type="InterPro" id="IPR017853">
    <property type="entry name" value="GH"/>
</dbReference>
<keyword evidence="6" id="KW-0732">Signal</keyword>
<dbReference type="EC" id="3.2.1.52" evidence="3"/>
<keyword evidence="10" id="KW-1185">Reference proteome</keyword>
<name>A0ABQ1Z1P7_9BACT</name>
<dbReference type="PANTHER" id="PTHR22600">
    <property type="entry name" value="BETA-HEXOSAMINIDASE"/>
    <property type="match status" value="1"/>
</dbReference>
<dbReference type="InterPro" id="IPR015882">
    <property type="entry name" value="HEX_bac_N"/>
</dbReference>
<gene>
    <name evidence="9" type="ORF">GCM10007423_47000</name>
</gene>
<evidence type="ECO:0000256" key="6">
    <source>
        <dbReference type="SAM" id="SignalP"/>
    </source>
</evidence>
<dbReference type="Pfam" id="PF02838">
    <property type="entry name" value="Glyco_hydro_20b"/>
    <property type="match status" value="1"/>
</dbReference>
<feature type="domain" description="Beta-hexosaminidase bacterial type N-terminal" evidence="8">
    <location>
        <begin position="21"/>
        <end position="156"/>
    </location>
</feature>
<dbReference type="PRINTS" id="PR00738">
    <property type="entry name" value="GLHYDRLASE20"/>
</dbReference>
<dbReference type="SUPFAM" id="SSF55545">
    <property type="entry name" value="beta-N-acetylhexosaminidase-like domain"/>
    <property type="match status" value="1"/>
</dbReference>
<feature type="domain" description="Glycoside hydrolase family 20 catalytic" evidence="7">
    <location>
        <begin position="161"/>
        <end position="367"/>
    </location>
</feature>
<evidence type="ECO:0000256" key="3">
    <source>
        <dbReference type="ARBA" id="ARBA00012663"/>
    </source>
</evidence>
<reference evidence="10" key="1">
    <citation type="journal article" date="2019" name="Int. J. Syst. Evol. Microbiol.">
        <title>The Global Catalogue of Microorganisms (GCM) 10K type strain sequencing project: providing services to taxonomists for standard genome sequencing and annotation.</title>
        <authorList>
            <consortium name="The Broad Institute Genomics Platform"/>
            <consortium name="The Broad Institute Genome Sequencing Center for Infectious Disease"/>
            <person name="Wu L."/>
            <person name="Ma J."/>
        </authorList>
    </citation>
    <scope>NUCLEOTIDE SEQUENCE [LARGE SCALE GENOMIC DNA]</scope>
    <source>
        <strain evidence="10">CGMCC 1.15288</strain>
    </source>
</reference>
<dbReference type="Proteomes" id="UP000600214">
    <property type="component" value="Unassembled WGS sequence"/>
</dbReference>
<evidence type="ECO:0000313" key="9">
    <source>
        <dbReference type="EMBL" id="GGH46898.1"/>
    </source>
</evidence>
<dbReference type="Gene3D" id="3.30.379.10">
    <property type="entry name" value="Chitobiase/beta-hexosaminidase domain 2-like"/>
    <property type="match status" value="1"/>
</dbReference>
<evidence type="ECO:0000256" key="5">
    <source>
        <dbReference type="ARBA" id="ARBA00023295"/>
    </source>
</evidence>
<dbReference type="SUPFAM" id="SSF51445">
    <property type="entry name" value="(Trans)glycosidases"/>
    <property type="match status" value="1"/>
</dbReference>
<dbReference type="Gene3D" id="3.20.20.80">
    <property type="entry name" value="Glycosidases"/>
    <property type="match status" value="1"/>
</dbReference>
<evidence type="ECO:0000256" key="2">
    <source>
        <dbReference type="ARBA" id="ARBA00006285"/>
    </source>
</evidence>
<comment type="similarity">
    <text evidence="2">Belongs to the glycosyl hydrolase 20 family.</text>
</comment>